<keyword evidence="3" id="KW-1185">Reference proteome</keyword>
<gene>
    <name evidence="2" type="ORF">CEXT_578981</name>
</gene>
<name>A0AAV4VC11_CAEEX</name>
<comment type="caution">
    <text evidence="2">The sequence shown here is derived from an EMBL/GenBank/DDBJ whole genome shotgun (WGS) entry which is preliminary data.</text>
</comment>
<evidence type="ECO:0000313" key="3">
    <source>
        <dbReference type="Proteomes" id="UP001054945"/>
    </source>
</evidence>
<reference evidence="2 3" key="1">
    <citation type="submission" date="2021-06" db="EMBL/GenBank/DDBJ databases">
        <title>Caerostris extrusa draft genome.</title>
        <authorList>
            <person name="Kono N."/>
            <person name="Arakawa K."/>
        </authorList>
    </citation>
    <scope>NUCLEOTIDE SEQUENCE [LARGE SCALE GENOMIC DNA]</scope>
</reference>
<accession>A0AAV4VC11</accession>
<protein>
    <submittedName>
        <fullName evidence="2">Uncharacterized protein</fullName>
    </submittedName>
</protein>
<dbReference type="AlphaFoldDB" id="A0AAV4VC11"/>
<feature type="transmembrane region" description="Helical" evidence="1">
    <location>
        <begin position="57"/>
        <end position="76"/>
    </location>
</feature>
<evidence type="ECO:0000256" key="1">
    <source>
        <dbReference type="SAM" id="Phobius"/>
    </source>
</evidence>
<dbReference type="Proteomes" id="UP001054945">
    <property type="component" value="Unassembled WGS sequence"/>
</dbReference>
<evidence type="ECO:0000313" key="2">
    <source>
        <dbReference type="EMBL" id="GIY67543.1"/>
    </source>
</evidence>
<proteinExistence type="predicted"/>
<organism evidence="2 3">
    <name type="scientific">Caerostris extrusa</name>
    <name type="common">Bark spider</name>
    <name type="synonym">Caerostris bankana</name>
    <dbReference type="NCBI Taxonomy" id="172846"/>
    <lineage>
        <taxon>Eukaryota</taxon>
        <taxon>Metazoa</taxon>
        <taxon>Ecdysozoa</taxon>
        <taxon>Arthropoda</taxon>
        <taxon>Chelicerata</taxon>
        <taxon>Arachnida</taxon>
        <taxon>Araneae</taxon>
        <taxon>Araneomorphae</taxon>
        <taxon>Entelegynae</taxon>
        <taxon>Araneoidea</taxon>
        <taxon>Araneidae</taxon>
        <taxon>Caerostris</taxon>
    </lineage>
</organism>
<sequence>MVDLDEWIFLIIALLCRISELLAATVHRSVREKSLRSGGSHSLKRFWIEIMVNLDEWIFLIIALLCRISDLLAAIVHRSVERNR</sequence>
<keyword evidence="1" id="KW-1133">Transmembrane helix</keyword>
<keyword evidence="1" id="KW-0472">Membrane</keyword>
<dbReference type="EMBL" id="BPLR01014253">
    <property type="protein sequence ID" value="GIY67543.1"/>
    <property type="molecule type" value="Genomic_DNA"/>
</dbReference>
<keyword evidence="1" id="KW-0812">Transmembrane</keyword>